<protein>
    <recommendedName>
        <fullName evidence="1">TNRC18/BAHCC1-like SH3 domain-containing protein</fullName>
    </recommendedName>
</protein>
<name>A0A4W5KKB9_9TELE</name>
<reference evidence="3" key="1">
    <citation type="submission" date="2018-06" db="EMBL/GenBank/DDBJ databases">
        <title>Genome assembly of Danube salmon.</title>
        <authorList>
            <person name="Macqueen D.J."/>
            <person name="Gundappa M.K."/>
        </authorList>
    </citation>
    <scope>NUCLEOTIDE SEQUENCE [LARGE SCALE GENOMIC DNA]</scope>
</reference>
<dbReference type="GeneTree" id="ENSGT00940000160116"/>
<dbReference type="InterPro" id="IPR052429">
    <property type="entry name" value="BAH_domain_protein"/>
</dbReference>
<dbReference type="Pfam" id="PF24912">
    <property type="entry name" value="SH3_TNRC18"/>
    <property type="match status" value="1"/>
</dbReference>
<keyword evidence="3" id="KW-1185">Reference proteome</keyword>
<reference evidence="2" key="3">
    <citation type="submission" date="2025-09" db="UniProtKB">
        <authorList>
            <consortium name="Ensembl"/>
        </authorList>
    </citation>
    <scope>IDENTIFICATION</scope>
</reference>
<dbReference type="PANTHER" id="PTHR12505">
    <property type="entry name" value="PHD FINGER TRANSCRIPTION FACTOR"/>
    <property type="match status" value="1"/>
</dbReference>
<reference evidence="2" key="2">
    <citation type="submission" date="2025-08" db="UniProtKB">
        <authorList>
            <consortium name="Ensembl"/>
        </authorList>
    </citation>
    <scope>IDENTIFICATION</scope>
</reference>
<sequence length="127" mass="14223">MCTPYPAAPSCVLTKQLLTDGLRVLISKEDELLYAARVHTLELPDIYSIVIDGERGNRPRIYSLEQLLQEAVSSVPTPSLENNSSPHPLTSGIWPRWTKPLWILLNPTPFPPLLYCPLLSSTVLYPL</sequence>
<dbReference type="InterPro" id="IPR056841">
    <property type="entry name" value="TNRC18_BAHCC1-like_SH3"/>
</dbReference>
<organism evidence="2 3">
    <name type="scientific">Hucho hucho</name>
    <name type="common">huchen</name>
    <dbReference type="NCBI Taxonomy" id="62062"/>
    <lineage>
        <taxon>Eukaryota</taxon>
        <taxon>Metazoa</taxon>
        <taxon>Chordata</taxon>
        <taxon>Craniata</taxon>
        <taxon>Vertebrata</taxon>
        <taxon>Euteleostomi</taxon>
        <taxon>Actinopterygii</taxon>
        <taxon>Neopterygii</taxon>
        <taxon>Teleostei</taxon>
        <taxon>Protacanthopterygii</taxon>
        <taxon>Salmoniformes</taxon>
        <taxon>Salmonidae</taxon>
        <taxon>Salmoninae</taxon>
        <taxon>Hucho</taxon>
    </lineage>
</organism>
<dbReference type="Proteomes" id="UP000314982">
    <property type="component" value="Unassembled WGS sequence"/>
</dbReference>
<evidence type="ECO:0000313" key="2">
    <source>
        <dbReference type="Ensembl" id="ENSHHUP00000017688.1"/>
    </source>
</evidence>
<evidence type="ECO:0000313" key="3">
    <source>
        <dbReference type="Proteomes" id="UP000314982"/>
    </source>
</evidence>
<accession>A0A4W5KKB9</accession>
<dbReference type="AlphaFoldDB" id="A0A4W5KKB9"/>
<dbReference type="Ensembl" id="ENSHHUT00000018329.1">
    <property type="protein sequence ID" value="ENSHHUP00000017688.1"/>
    <property type="gene ID" value="ENSHHUG00000011020.1"/>
</dbReference>
<evidence type="ECO:0000259" key="1">
    <source>
        <dbReference type="Pfam" id="PF24912"/>
    </source>
</evidence>
<dbReference type="PANTHER" id="PTHR12505:SF22">
    <property type="entry name" value="BAH AND COILED-COIL DOMAIN-CONTAINING PROTEIN 1"/>
    <property type="match status" value="1"/>
</dbReference>
<proteinExistence type="predicted"/>
<feature type="domain" description="TNRC18/BAHCC1-like SH3" evidence="1">
    <location>
        <begin position="15"/>
        <end position="72"/>
    </location>
</feature>
<dbReference type="STRING" id="62062.ENSHHUP00000017688"/>